<dbReference type="OrthoDB" id="9794557at2"/>
<dbReference type="AlphaFoldDB" id="A0A327R9L8"/>
<proteinExistence type="predicted"/>
<dbReference type="Proteomes" id="UP000249547">
    <property type="component" value="Unassembled WGS sequence"/>
</dbReference>
<accession>A0A327R9L8</accession>
<evidence type="ECO:0000256" key="1">
    <source>
        <dbReference type="SAM" id="Phobius"/>
    </source>
</evidence>
<keyword evidence="3" id="KW-1185">Reference proteome</keyword>
<keyword evidence="1" id="KW-0472">Membrane</keyword>
<feature type="transmembrane region" description="Helical" evidence="1">
    <location>
        <begin position="6"/>
        <end position="25"/>
    </location>
</feature>
<evidence type="ECO:0000313" key="3">
    <source>
        <dbReference type="Proteomes" id="UP000249547"/>
    </source>
</evidence>
<sequence>MRKFLFFVIGGIVLIFTIFFIYKYLYVYADGSKAGELNYFAKKGYMFKTYEGRLIQSGFRGRQPNTLQSNEFTFSVVDEKVAQKLLRCSGKQVEVHYKQYLGALPWRGYSVYIVDSILSVTDPLTLEKEQL</sequence>
<organism evidence="2 3">
    <name type="scientific">Chitinophaga skermanii</name>
    <dbReference type="NCBI Taxonomy" id="331697"/>
    <lineage>
        <taxon>Bacteria</taxon>
        <taxon>Pseudomonadati</taxon>
        <taxon>Bacteroidota</taxon>
        <taxon>Chitinophagia</taxon>
        <taxon>Chitinophagales</taxon>
        <taxon>Chitinophagaceae</taxon>
        <taxon>Chitinophaga</taxon>
    </lineage>
</organism>
<protein>
    <recommendedName>
        <fullName evidence="4">6-phosphogluconate dehydrogenase</fullName>
    </recommendedName>
</protein>
<keyword evidence="1" id="KW-0812">Transmembrane</keyword>
<keyword evidence="1" id="KW-1133">Transmembrane helix</keyword>
<comment type="caution">
    <text evidence="2">The sequence shown here is derived from an EMBL/GenBank/DDBJ whole genome shotgun (WGS) entry which is preliminary data.</text>
</comment>
<dbReference type="RefSeq" id="WP_111595755.1">
    <property type="nucleotide sequence ID" value="NZ_QLLL01000001.1"/>
</dbReference>
<evidence type="ECO:0008006" key="4">
    <source>
        <dbReference type="Google" id="ProtNLM"/>
    </source>
</evidence>
<gene>
    <name evidence="2" type="ORF">LX64_00222</name>
</gene>
<dbReference type="EMBL" id="QLLL01000001">
    <property type="protein sequence ID" value="RAJ10617.1"/>
    <property type="molecule type" value="Genomic_DNA"/>
</dbReference>
<reference evidence="2 3" key="1">
    <citation type="submission" date="2018-06" db="EMBL/GenBank/DDBJ databases">
        <title>Genomic Encyclopedia of Archaeal and Bacterial Type Strains, Phase II (KMG-II): from individual species to whole genera.</title>
        <authorList>
            <person name="Goeker M."/>
        </authorList>
    </citation>
    <scope>NUCLEOTIDE SEQUENCE [LARGE SCALE GENOMIC DNA]</scope>
    <source>
        <strain evidence="2 3">DSM 23857</strain>
    </source>
</reference>
<name>A0A327R9L8_9BACT</name>
<evidence type="ECO:0000313" key="2">
    <source>
        <dbReference type="EMBL" id="RAJ10617.1"/>
    </source>
</evidence>